<dbReference type="SMART" id="SM00065">
    <property type="entry name" value="GAF"/>
    <property type="match status" value="1"/>
</dbReference>
<dbReference type="Gene3D" id="3.30.70.270">
    <property type="match status" value="1"/>
</dbReference>
<comment type="catalytic activity">
    <reaction evidence="5">
        <text>2 GTP = 3',3'-c-di-GMP + 2 diphosphate</text>
        <dbReference type="Rhea" id="RHEA:24898"/>
        <dbReference type="ChEBI" id="CHEBI:33019"/>
        <dbReference type="ChEBI" id="CHEBI:37565"/>
        <dbReference type="ChEBI" id="CHEBI:58805"/>
        <dbReference type="EC" id="2.7.7.65"/>
    </reaction>
</comment>
<dbReference type="InterPro" id="IPR003018">
    <property type="entry name" value="GAF"/>
</dbReference>
<sequence length="342" mass="37995">MSDIILARVSETLATEHSLESLVRQLLEMLELVTDMESTYLTKVDINARLQHILYARNSKHMQIPEGLSVPWGETLCKRAIDSDCFFSNEVAERWGDCDAAKALNITSYMSIPIHLADGSLYGTLCAASSRRQNLSERGEQVLKLFAGLIGQYIHKESLVHQLREANAALIAYSYTDALTGLPNRRAIFDNLSTLFSLARHLNRNAIIAYIDLDDFKLINDRFGHETGDQFLVEVGKRLNDGRGDDEIVGRLGGDEFMVASLCRDQQSGTDTPLTLLKTQLSARIAGEYWLGDVHIVYPGASLGMVEVDPTIHDADSALRAADAAMYIEKKGKRKTAFLNVD</sequence>
<dbReference type="InterPro" id="IPR000160">
    <property type="entry name" value="GGDEF_dom"/>
</dbReference>
<dbReference type="InterPro" id="IPR029016">
    <property type="entry name" value="GAF-like_dom_sf"/>
</dbReference>
<evidence type="ECO:0000256" key="5">
    <source>
        <dbReference type="ARBA" id="ARBA00034247"/>
    </source>
</evidence>
<dbReference type="EC" id="2.7.7.65" evidence="3"/>
<comment type="pathway">
    <text evidence="2">Purine metabolism; 3',5'-cyclic di-GMP biosynthesis.</text>
</comment>
<evidence type="ECO:0000256" key="1">
    <source>
        <dbReference type="ARBA" id="ARBA00001946"/>
    </source>
</evidence>
<dbReference type="InterPro" id="IPR043128">
    <property type="entry name" value="Rev_trsase/Diguanyl_cyclase"/>
</dbReference>
<dbReference type="EMBL" id="JAMGZK010000053">
    <property type="protein sequence ID" value="MCU6666388.1"/>
    <property type="molecule type" value="Genomic_DNA"/>
</dbReference>
<evidence type="ECO:0000256" key="4">
    <source>
        <dbReference type="ARBA" id="ARBA00023134"/>
    </source>
</evidence>
<dbReference type="GO" id="GO:0005886">
    <property type="term" value="C:plasma membrane"/>
    <property type="evidence" value="ECO:0007669"/>
    <property type="project" value="TreeGrafter"/>
</dbReference>
<evidence type="ECO:0000313" key="7">
    <source>
        <dbReference type="EMBL" id="MCU6666388.1"/>
    </source>
</evidence>
<name>A0A9J6Q6P5_9ENTR</name>
<dbReference type="SUPFAM" id="SSF55073">
    <property type="entry name" value="Nucleotide cyclase"/>
    <property type="match status" value="1"/>
</dbReference>
<dbReference type="Proteomes" id="UP001063816">
    <property type="component" value="Unassembled WGS sequence"/>
</dbReference>
<protein>
    <recommendedName>
        <fullName evidence="3">diguanylate cyclase</fullName>
        <ecNumber evidence="3">2.7.7.65</ecNumber>
    </recommendedName>
</protein>
<dbReference type="Gene3D" id="3.30.450.40">
    <property type="match status" value="1"/>
</dbReference>
<dbReference type="GO" id="GO:1902201">
    <property type="term" value="P:negative regulation of bacterial-type flagellum-dependent cell motility"/>
    <property type="evidence" value="ECO:0007669"/>
    <property type="project" value="TreeGrafter"/>
</dbReference>
<feature type="domain" description="GGDEF" evidence="6">
    <location>
        <begin position="204"/>
        <end position="341"/>
    </location>
</feature>
<evidence type="ECO:0000256" key="3">
    <source>
        <dbReference type="ARBA" id="ARBA00012528"/>
    </source>
</evidence>
<dbReference type="AlphaFoldDB" id="A0A9J6Q6P5"/>
<dbReference type="RefSeq" id="WP_271283896.1">
    <property type="nucleotide sequence ID" value="NZ_JAMGZK010000053.1"/>
</dbReference>
<reference evidence="7" key="1">
    <citation type="submission" date="2022-05" db="EMBL/GenBank/DDBJ databases">
        <title>Description of a novel species of Leclercia; Leclercia tamurae and the Proposal for a Novel Genus Silvania gen. nov. Containing Two Novel Species Silvania hatchlandensis sp. nov. and Silvania confinis sp. nov. Isolated from the Rhizosphere of Oak.</title>
        <authorList>
            <person name="Maddock D.W."/>
            <person name="Brady C.L."/>
            <person name="Denman S."/>
            <person name="Arnold D."/>
        </authorList>
    </citation>
    <scope>NUCLEOTIDE SEQUENCE</scope>
    <source>
        <strain evidence="7">H19S6</strain>
    </source>
</reference>
<dbReference type="PANTHER" id="PTHR45138">
    <property type="entry name" value="REGULATORY COMPONENTS OF SENSORY TRANSDUCTION SYSTEM"/>
    <property type="match status" value="1"/>
</dbReference>
<accession>A0A9J6Q6P5</accession>
<dbReference type="Pfam" id="PF00990">
    <property type="entry name" value="GGDEF"/>
    <property type="match status" value="1"/>
</dbReference>
<dbReference type="InterPro" id="IPR050469">
    <property type="entry name" value="Diguanylate_Cyclase"/>
</dbReference>
<proteinExistence type="predicted"/>
<keyword evidence="8" id="KW-1185">Reference proteome</keyword>
<comment type="caution">
    <text evidence="7">The sequence shown here is derived from an EMBL/GenBank/DDBJ whole genome shotgun (WGS) entry which is preliminary data.</text>
</comment>
<dbReference type="SUPFAM" id="SSF55781">
    <property type="entry name" value="GAF domain-like"/>
    <property type="match status" value="1"/>
</dbReference>
<dbReference type="PANTHER" id="PTHR45138:SF9">
    <property type="entry name" value="DIGUANYLATE CYCLASE DGCM-RELATED"/>
    <property type="match status" value="1"/>
</dbReference>
<dbReference type="GO" id="GO:0005525">
    <property type="term" value="F:GTP binding"/>
    <property type="evidence" value="ECO:0007669"/>
    <property type="project" value="UniProtKB-KW"/>
</dbReference>
<dbReference type="InterPro" id="IPR029787">
    <property type="entry name" value="Nucleotide_cyclase"/>
</dbReference>
<dbReference type="CDD" id="cd01949">
    <property type="entry name" value="GGDEF"/>
    <property type="match status" value="1"/>
</dbReference>
<dbReference type="PROSITE" id="PS50887">
    <property type="entry name" value="GGDEF"/>
    <property type="match status" value="1"/>
</dbReference>
<organism evidence="7 8">
    <name type="scientific">Silvania hatchlandensis</name>
    <dbReference type="NCBI Taxonomy" id="2926469"/>
    <lineage>
        <taxon>Bacteria</taxon>
        <taxon>Pseudomonadati</taxon>
        <taxon>Pseudomonadota</taxon>
        <taxon>Gammaproteobacteria</taxon>
        <taxon>Enterobacterales</taxon>
        <taxon>Enterobacteriaceae</taxon>
        <taxon>Silvania</taxon>
    </lineage>
</organism>
<evidence type="ECO:0000313" key="8">
    <source>
        <dbReference type="Proteomes" id="UP001063816"/>
    </source>
</evidence>
<dbReference type="SMART" id="SM00267">
    <property type="entry name" value="GGDEF"/>
    <property type="match status" value="1"/>
</dbReference>
<dbReference type="Pfam" id="PF13185">
    <property type="entry name" value="GAF_2"/>
    <property type="match status" value="1"/>
</dbReference>
<keyword evidence="4" id="KW-0342">GTP-binding</keyword>
<dbReference type="GO" id="GO:0052621">
    <property type="term" value="F:diguanylate cyclase activity"/>
    <property type="evidence" value="ECO:0007669"/>
    <property type="project" value="UniProtKB-EC"/>
</dbReference>
<gene>
    <name evidence="7" type="ORF">M8014_18800</name>
</gene>
<evidence type="ECO:0000256" key="2">
    <source>
        <dbReference type="ARBA" id="ARBA00004665"/>
    </source>
</evidence>
<comment type="cofactor">
    <cofactor evidence="1">
        <name>Mg(2+)</name>
        <dbReference type="ChEBI" id="CHEBI:18420"/>
    </cofactor>
</comment>
<dbReference type="GO" id="GO:0043709">
    <property type="term" value="P:cell adhesion involved in single-species biofilm formation"/>
    <property type="evidence" value="ECO:0007669"/>
    <property type="project" value="TreeGrafter"/>
</dbReference>
<dbReference type="NCBIfam" id="TIGR00254">
    <property type="entry name" value="GGDEF"/>
    <property type="match status" value="1"/>
</dbReference>
<evidence type="ECO:0000259" key="6">
    <source>
        <dbReference type="PROSITE" id="PS50887"/>
    </source>
</evidence>
<keyword evidence="4" id="KW-0547">Nucleotide-binding</keyword>